<evidence type="ECO:0000256" key="2">
    <source>
        <dbReference type="ARBA" id="ARBA00022692"/>
    </source>
</evidence>
<dbReference type="Gene3D" id="1.20.1250.20">
    <property type="entry name" value="MFS general substrate transporter like domains"/>
    <property type="match status" value="1"/>
</dbReference>
<feature type="transmembrane region" description="Helical" evidence="5">
    <location>
        <begin position="141"/>
        <end position="162"/>
    </location>
</feature>
<accession>A0A564YR93</accession>
<feature type="transmembrane region" description="Helical" evidence="5">
    <location>
        <begin position="174"/>
        <end position="200"/>
    </location>
</feature>
<name>A0A564YR93_HYMDI</name>
<dbReference type="PANTHER" id="PTHR12778:SF9">
    <property type="entry name" value="ACETYL-COENZYME A TRANSPORTER 1"/>
    <property type="match status" value="1"/>
</dbReference>
<keyword evidence="7" id="KW-1185">Reference proteome</keyword>
<evidence type="ECO:0000313" key="6">
    <source>
        <dbReference type="EMBL" id="VUZ49680.1"/>
    </source>
</evidence>
<dbReference type="Proteomes" id="UP000321570">
    <property type="component" value="Unassembled WGS sequence"/>
</dbReference>
<dbReference type="InterPro" id="IPR036259">
    <property type="entry name" value="MFS_trans_sf"/>
</dbReference>
<reference evidence="6 7" key="1">
    <citation type="submission" date="2019-07" db="EMBL/GenBank/DDBJ databases">
        <authorList>
            <person name="Jastrzebski P J."/>
            <person name="Paukszto L."/>
            <person name="Jastrzebski P J."/>
        </authorList>
    </citation>
    <scope>NUCLEOTIDE SEQUENCE [LARGE SCALE GENOMIC DNA]</scope>
    <source>
        <strain evidence="6 7">WMS-il1</strain>
    </source>
</reference>
<keyword evidence="2 5" id="KW-0812">Transmembrane</keyword>
<dbReference type="Pfam" id="PF13000">
    <property type="entry name" value="Acatn"/>
    <property type="match status" value="1"/>
</dbReference>
<organism evidence="6 7">
    <name type="scientific">Hymenolepis diminuta</name>
    <name type="common">Rat tapeworm</name>
    <dbReference type="NCBI Taxonomy" id="6216"/>
    <lineage>
        <taxon>Eukaryota</taxon>
        <taxon>Metazoa</taxon>
        <taxon>Spiralia</taxon>
        <taxon>Lophotrochozoa</taxon>
        <taxon>Platyhelminthes</taxon>
        <taxon>Cestoda</taxon>
        <taxon>Eucestoda</taxon>
        <taxon>Cyclophyllidea</taxon>
        <taxon>Hymenolepididae</taxon>
        <taxon>Hymenolepis</taxon>
    </lineage>
</organism>
<dbReference type="PANTHER" id="PTHR12778">
    <property type="entry name" value="SOLUTE CARRIER FAMILY 33 ACETYL-COA TRANSPORTER -RELATED"/>
    <property type="match status" value="1"/>
</dbReference>
<evidence type="ECO:0000256" key="5">
    <source>
        <dbReference type="SAM" id="Phobius"/>
    </source>
</evidence>
<feature type="non-terminal residue" evidence="6">
    <location>
        <position position="1"/>
    </location>
</feature>
<feature type="transmembrane region" description="Helical" evidence="5">
    <location>
        <begin position="220"/>
        <end position="244"/>
    </location>
</feature>
<dbReference type="GO" id="GO:0035348">
    <property type="term" value="P:acetyl-CoA transmembrane transport"/>
    <property type="evidence" value="ECO:0007669"/>
    <property type="project" value="InterPro"/>
</dbReference>
<feature type="transmembrane region" description="Helical" evidence="5">
    <location>
        <begin position="99"/>
        <end position="121"/>
    </location>
</feature>
<feature type="transmembrane region" description="Helical" evidence="5">
    <location>
        <begin position="362"/>
        <end position="380"/>
    </location>
</feature>
<feature type="transmembrane region" description="Helical" evidence="5">
    <location>
        <begin position="491"/>
        <end position="511"/>
    </location>
</feature>
<dbReference type="GO" id="GO:0016020">
    <property type="term" value="C:membrane"/>
    <property type="evidence" value="ECO:0007669"/>
    <property type="project" value="UniProtKB-SubCell"/>
</dbReference>
<comment type="subcellular location">
    <subcellularLocation>
        <location evidence="1">Membrane</location>
        <topology evidence="1">Multi-pass membrane protein</topology>
    </subcellularLocation>
</comment>
<feature type="transmembrane region" description="Helical" evidence="5">
    <location>
        <begin position="327"/>
        <end position="350"/>
    </location>
</feature>
<feature type="transmembrane region" description="Helical" evidence="5">
    <location>
        <begin position="577"/>
        <end position="596"/>
    </location>
</feature>
<dbReference type="GO" id="GO:0008521">
    <property type="term" value="F:acetyl-CoA transmembrane transporter activity"/>
    <property type="evidence" value="ECO:0007669"/>
    <property type="project" value="InterPro"/>
</dbReference>
<keyword evidence="3 5" id="KW-1133">Transmembrane helix</keyword>
<evidence type="ECO:0000256" key="3">
    <source>
        <dbReference type="ARBA" id="ARBA00022989"/>
    </source>
</evidence>
<feature type="transmembrane region" description="Helical" evidence="5">
    <location>
        <begin position="29"/>
        <end position="53"/>
    </location>
</feature>
<sequence length="633" mass="70178">GGEETGSKGRRRFLSRIRKSTAWKDLSSILLLIFLYMMQGLPLGLSSVVPLLLQSNKKTASYRDVGIFSWVGWTFSLKLTWAPFVDTFYIKRIGRRKSWLIPVQYAIGVVCFIIGGCVDNWLGRPEGDPWGSLGTTGDVKIFALTAAFFGLNFLAATQDIAVDGWAISMLSKENLGWAATCQTIGQTIGGLVGFTLFMIFESPEMCNDYFRSTPVPGKGLISFSGFLYVCGAIFVISTTLIGIFKKEIEKSTQEASSEVSDAPTNREENKEVEVSIVPVSSGELELQLNEEDGVPEHKKEDETPDSKWRYFYQTYLSMLRMLMLKPVLIYIAFMFLQRFIFVACDSVSGLKLIENGVSKETMALISSFMIPYDIILPLLVVRWSSGPRPISVMLNTSIPLFFLSFTSIPLVYYIDFFKTETPIAVSNITTLVGNSSSLSIDTKVSMSPYIYVILVARSIISSVFGSIMSLSQGTFHARIVDPSLGGTYMTLLNTLTNLSFALPSTVLLFFIDPLTWRVCENASLERAISVLNSTSTNRTELIQLAEDFLTNNVTCMSFDGKEACRLSGGSCRTIVDGYYLLSGVGFVSGIVSYVFLRRMAKYLDSNPVEAYRVKAKSEASETAEEPRVALTQM</sequence>
<evidence type="ECO:0000256" key="1">
    <source>
        <dbReference type="ARBA" id="ARBA00004141"/>
    </source>
</evidence>
<feature type="transmembrane region" description="Helical" evidence="5">
    <location>
        <begin position="449"/>
        <end position="470"/>
    </location>
</feature>
<protein>
    <recommendedName>
        <fullName evidence="8">MFS domain-containing protein</fullName>
    </recommendedName>
</protein>
<dbReference type="AlphaFoldDB" id="A0A564YR93"/>
<dbReference type="InterPro" id="IPR024371">
    <property type="entry name" value="AcetylCoA_trans_1-like"/>
</dbReference>
<dbReference type="InterPro" id="IPR004752">
    <property type="entry name" value="AmpG_permease/AT-1"/>
</dbReference>
<proteinExistence type="predicted"/>
<dbReference type="SUPFAM" id="SSF103473">
    <property type="entry name" value="MFS general substrate transporter"/>
    <property type="match status" value="1"/>
</dbReference>
<dbReference type="EMBL" id="CABIJS010000333">
    <property type="protein sequence ID" value="VUZ49680.1"/>
    <property type="molecule type" value="Genomic_DNA"/>
</dbReference>
<evidence type="ECO:0008006" key="8">
    <source>
        <dbReference type="Google" id="ProtNLM"/>
    </source>
</evidence>
<feature type="transmembrane region" description="Helical" evidence="5">
    <location>
        <begin position="392"/>
        <end position="414"/>
    </location>
</feature>
<evidence type="ECO:0000313" key="7">
    <source>
        <dbReference type="Proteomes" id="UP000321570"/>
    </source>
</evidence>
<gene>
    <name evidence="6" type="ORF">WMSIL1_LOCUS8933</name>
</gene>
<keyword evidence="4 5" id="KW-0472">Membrane</keyword>
<evidence type="ECO:0000256" key="4">
    <source>
        <dbReference type="ARBA" id="ARBA00023136"/>
    </source>
</evidence>